<dbReference type="SUPFAM" id="SSF110849">
    <property type="entry name" value="ParB/Sulfiredoxin"/>
    <property type="match status" value="1"/>
</dbReference>
<reference evidence="1" key="1">
    <citation type="journal article" date="2015" name="Nature">
        <title>Complex archaea that bridge the gap between prokaryotes and eukaryotes.</title>
        <authorList>
            <person name="Spang A."/>
            <person name="Saw J.H."/>
            <person name="Jorgensen S.L."/>
            <person name="Zaremba-Niedzwiedzka K."/>
            <person name="Martijn J."/>
            <person name="Lind A.E."/>
            <person name="van Eijk R."/>
            <person name="Schleper C."/>
            <person name="Guy L."/>
            <person name="Ettema T.J."/>
        </authorList>
    </citation>
    <scope>NUCLEOTIDE SEQUENCE</scope>
</reference>
<accession>A0A0F9DAW9</accession>
<organism evidence="1">
    <name type="scientific">marine sediment metagenome</name>
    <dbReference type="NCBI Taxonomy" id="412755"/>
    <lineage>
        <taxon>unclassified sequences</taxon>
        <taxon>metagenomes</taxon>
        <taxon>ecological metagenomes</taxon>
    </lineage>
</organism>
<dbReference type="EMBL" id="LAZR01029696">
    <property type="protein sequence ID" value="KKL58799.1"/>
    <property type="molecule type" value="Genomic_DNA"/>
</dbReference>
<proteinExistence type="predicted"/>
<sequence length="149" mass="16874">MTLRIEYSTIHTFEYEGDVVMWDTAKGPPPTGDDIPSLVTHRMEGTWDVTEAQDIVKDRPVTDMMFPAELDSLGKNVTIDEEYAMAHSDLNEAIIAVVIHVGDSHDFFVIDGWHRIFKARQLGVNQLPVHILNEAESERVTLSWKVTPL</sequence>
<protein>
    <recommendedName>
        <fullName evidence="2">ParB/Sulfiredoxin domain-containing protein</fullName>
    </recommendedName>
</protein>
<name>A0A0F9DAW9_9ZZZZ</name>
<gene>
    <name evidence="1" type="ORF">LCGC14_2221760</name>
</gene>
<dbReference type="AlphaFoldDB" id="A0A0F9DAW9"/>
<comment type="caution">
    <text evidence="1">The sequence shown here is derived from an EMBL/GenBank/DDBJ whole genome shotgun (WGS) entry which is preliminary data.</text>
</comment>
<evidence type="ECO:0008006" key="2">
    <source>
        <dbReference type="Google" id="ProtNLM"/>
    </source>
</evidence>
<evidence type="ECO:0000313" key="1">
    <source>
        <dbReference type="EMBL" id="KKL58799.1"/>
    </source>
</evidence>
<dbReference type="InterPro" id="IPR036086">
    <property type="entry name" value="ParB/Sulfiredoxin_sf"/>
</dbReference>